<protein>
    <recommendedName>
        <fullName evidence="3">RHS repeat-associated core domain-containing protein</fullName>
    </recommendedName>
</protein>
<dbReference type="RefSeq" id="WP_098192115.1">
    <property type="nucleotide sequence ID" value="NZ_CP023777.1"/>
</dbReference>
<dbReference type="PANTHER" id="PTHR32305:SF15">
    <property type="entry name" value="PROTEIN RHSA-RELATED"/>
    <property type="match status" value="1"/>
</dbReference>
<evidence type="ECO:0008006" key="3">
    <source>
        <dbReference type="Google" id="ProtNLM"/>
    </source>
</evidence>
<dbReference type="PANTHER" id="PTHR32305">
    <property type="match status" value="1"/>
</dbReference>
<dbReference type="NCBIfam" id="TIGR03696">
    <property type="entry name" value="Rhs_assc_core"/>
    <property type="match status" value="1"/>
</dbReference>
<gene>
    <name evidence="1" type="ORF">COR50_00315</name>
</gene>
<name>A0A291QP87_9BACT</name>
<evidence type="ECO:0000313" key="1">
    <source>
        <dbReference type="EMBL" id="ATL45725.1"/>
    </source>
</evidence>
<evidence type="ECO:0000313" key="2">
    <source>
        <dbReference type="Proteomes" id="UP000220133"/>
    </source>
</evidence>
<dbReference type="OrthoDB" id="976756at2"/>
<dbReference type="KEGG" id="cbae:COR50_00315"/>
<proteinExistence type="predicted"/>
<keyword evidence="2" id="KW-1185">Reference proteome</keyword>
<dbReference type="InterPro" id="IPR022385">
    <property type="entry name" value="Rhs_assc_core"/>
</dbReference>
<accession>A0A291QP87</accession>
<dbReference type="InterPro" id="IPR050708">
    <property type="entry name" value="T6SS_VgrG/RHS"/>
</dbReference>
<dbReference type="Proteomes" id="UP000220133">
    <property type="component" value="Chromosome"/>
</dbReference>
<sequence>MTGDKYNIRVSSWWNSASSPGTDVSPLNDILSALVSGVPGASGGKVAGSELTGALLGPSVTSFLATNNGGTSGKPKAYLNWMLLDEQFKLVSSGSGAEQVGASNTLTTHVKPGMVVPKNGYLYVYVSNVTPNIDVFFDNLQVTHEKGALVEETHYYPYGGKLAGITSKAAGSLANKYQFNGKEQQEKEFSDGSGLETYDYGARQYDPQIGRWGVIDPKTDMYSSYSPYNYCLNNPIKYIDPKGEDVYLIIWYSAGGEIGHAGIAVDNYKTVEKRDKKGNVIYDKKGNAKTERVKDGTVTFYDFWPGSAGKKNFDKNQDGIVNKVENVSLSDMQNKDLGTGEKRAAEGVIQFTADEKATNQVKDYAEQQYQDQLKNNVQYNGATNNCSNFALDCMNQLYSFKPGFGVENINTDGNKWLLIPAVNKNSVTPNFLYRSAASMVANPAVGKVLKSDSKKVGNDFVDAVTNGHATDKTPGY</sequence>
<dbReference type="Gene3D" id="2.180.10.10">
    <property type="entry name" value="RHS repeat-associated core"/>
    <property type="match status" value="1"/>
</dbReference>
<reference evidence="1 2" key="1">
    <citation type="submission" date="2017-10" db="EMBL/GenBank/DDBJ databases">
        <title>Paenichitinophaga pekingensis gen. nov., sp. nov., isolated from activated sludge.</title>
        <authorList>
            <person name="Jin D."/>
            <person name="Kong X."/>
            <person name="Deng Y."/>
            <person name="Bai Z."/>
        </authorList>
    </citation>
    <scope>NUCLEOTIDE SEQUENCE [LARGE SCALE GENOMIC DNA]</scope>
    <source>
        <strain evidence="1 2">13</strain>
    </source>
</reference>
<organism evidence="1 2">
    <name type="scientific">Chitinophaga caeni</name>
    <dbReference type="NCBI Taxonomy" id="2029983"/>
    <lineage>
        <taxon>Bacteria</taxon>
        <taxon>Pseudomonadati</taxon>
        <taxon>Bacteroidota</taxon>
        <taxon>Chitinophagia</taxon>
        <taxon>Chitinophagales</taxon>
        <taxon>Chitinophagaceae</taxon>
        <taxon>Chitinophaga</taxon>
    </lineage>
</organism>
<dbReference type="EMBL" id="CP023777">
    <property type="protein sequence ID" value="ATL45725.1"/>
    <property type="molecule type" value="Genomic_DNA"/>
</dbReference>
<dbReference type="AlphaFoldDB" id="A0A291QP87"/>